<feature type="non-terminal residue" evidence="2">
    <location>
        <position position="29"/>
    </location>
</feature>
<sequence length="29" mass="3166">MSTGLLDTNNSDEDNVENIAEDNVENIAE</sequence>
<reference evidence="2" key="1">
    <citation type="submission" date="2020-08" db="EMBL/GenBank/DDBJ databases">
        <title>Multicomponent nature underlies the extraordinary mechanical properties of spider dragline silk.</title>
        <authorList>
            <person name="Kono N."/>
            <person name="Nakamura H."/>
            <person name="Mori M."/>
            <person name="Yoshida Y."/>
            <person name="Ohtoshi R."/>
            <person name="Malay A.D."/>
            <person name="Moran D.A.P."/>
            <person name="Tomita M."/>
            <person name="Numata K."/>
            <person name="Arakawa K."/>
        </authorList>
    </citation>
    <scope>NUCLEOTIDE SEQUENCE</scope>
</reference>
<feature type="compositionally biased region" description="Acidic residues" evidence="1">
    <location>
        <begin position="10"/>
        <end position="29"/>
    </location>
</feature>
<comment type="caution">
    <text evidence="2">The sequence shown here is derived from an EMBL/GenBank/DDBJ whole genome shotgun (WGS) entry which is preliminary data.</text>
</comment>
<dbReference type="Proteomes" id="UP000886998">
    <property type="component" value="Unassembled WGS sequence"/>
</dbReference>
<protein>
    <submittedName>
        <fullName evidence="2">WD_REPEATS_REGION domain-containing protein</fullName>
    </submittedName>
</protein>
<organism evidence="2 3">
    <name type="scientific">Trichonephila inaurata madagascariensis</name>
    <dbReference type="NCBI Taxonomy" id="2747483"/>
    <lineage>
        <taxon>Eukaryota</taxon>
        <taxon>Metazoa</taxon>
        <taxon>Ecdysozoa</taxon>
        <taxon>Arthropoda</taxon>
        <taxon>Chelicerata</taxon>
        <taxon>Arachnida</taxon>
        <taxon>Araneae</taxon>
        <taxon>Araneomorphae</taxon>
        <taxon>Entelegynae</taxon>
        <taxon>Araneoidea</taxon>
        <taxon>Nephilidae</taxon>
        <taxon>Trichonephila</taxon>
        <taxon>Trichonephila inaurata</taxon>
    </lineage>
</organism>
<accession>A0A8X6XYW6</accession>
<keyword evidence="3" id="KW-1185">Reference proteome</keyword>
<dbReference type="AlphaFoldDB" id="A0A8X6XYW6"/>
<dbReference type="EMBL" id="BMAV01014473">
    <property type="protein sequence ID" value="GFY62906.1"/>
    <property type="molecule type" value="Genomic_DNA"/>
</dbReference>
<evidence type="ECO:0000313" key="3">
    <source>
        <dbReference type="Proteomes" id="UP000886998"/>
    </source>
</evidence>
<feature type="region of interest" description="Disordered" evidence="1">
    <location>
        <begin position="1"/>
        <end position="29"/>
    </location>
</feature>
<gene>
    <name evidence="2" type="primary">AVEN_16547_1</name>
    <name evidence="2" type="ORF">TNIN_483811</name>
</gene>
<dbReference type="OrthoDB" id="6437584at2759"/>
<evidence type="ECO:0000313" key="2">
    <source>
        <dbReference type="EMBL" id="GFY62906.1"/>
    </source>
</evidence>
<name>A0A8X6XYW6_9ARAC</name>
<proteinExistence type="predicted"/>
<evidence type="ECO:0000256" key="1">
    <source>
        <dbReference type="SAM" id="MobiDB-lite"/>
    </source>
</evidence>